<reference evidence="1" key="1">
    <citation type="submission" date="2017-09" db="EMBL/GenBank/DDBJ databases">
        <title>Polyketide synthases of a Diaporthe helianthi virulent isolate.</title>
        <authorList>
            <person name="Baroncelli R."/>
        </authorList>
    </citation>
    <scope>NUCLEOTIDE SEQUENCE [LARGE SCALE GENOMIC DNA]</scope>
    <source>
        <strain evidence="1">7/96</strain>
    </source>
</reference>
<accession>A0A2P5HQX5</accession>
<keyword evidence="2" id="KW-1185">Reference proteome</keyword>
<name>A0A2P5HQX5_DIAHE</name>
<dbReference type="InParanoid" id="A0A2P5HQX5"/>
<comment type="caution">
    <text evidence="1">The sequence shown here is derived from an EMBL/GenBank/DDBJ whole genome shotgun (WGS) entry which is preliminary data.</text>
</comment>
<organism evidence="1 2">
    <name type="scientific">Diaporthe helianthi</name>
    <dbReference type="NCBI Taxonomy" id="158607"/>
    <lineage>
        <taxon>Eukaryota</taxon>
        <taxon>Fungi</taxon>
        <taxon>Dikarya</taxon>
        <taxon>Ascomycota</taxon>
        <taxon>Pezizomycotina</taxon>
        <taxon>Sordariomycetes</taxon>
        <taxon>Sordariomycetidae</taxon>
        <taxon>Diaporthales</taxon>
        <taxon>Diaporthaceae</taxon>
        <taxon>Diaporthe</taxon>
    </lineage>
</organism>
<evidence type="ECO:0000313" key="2">
    <source>
        <dbReference type="Proteomes" id="UP000094444"/>
    </source>
</evidence>
<dbReference type="Proteomes" id="UP000094444">
    <property type="component" value="Unassembled WGS sequence"/>
</dbReference>
<dbReference type="AlphaFoldDB" id="A0A2P5HQX5"/>
<proteinExistence type="predicted"/>
<sequence>MVVQLRHDRLKRGKLGSVLCEEVFTRQANAMQLDTGDPLATIAEVANSLELIRTMFSLSLLALHMLPQTKLLVRSQLQSLVASTLANFLFQPTAPAQPRPEELARVPVQAGTKEAADPWIPGEWDHYLPVVLRWGIAPVSRGTVVRPVLCAFGISSHG</sequence>
<protein>
    <submittedName>
        <fullName evidence="1">Uncharacterized protein</fullName>
    </submittedName>
</protein>
<evidence type="ECO:0000313" key="1">
    <source>
        <dbReference type="EMBL" id="POS72647.1"/>
    </source>
</evidence>
<gene>
    <name evidence="1" type="ORF">DHEL01_v208958</name>
</gene>
<dbReference type="EMBL" id="MAVT02000956">
    <property type="protein sequence ID" value="POS72647.1"/>
    <property type="molecule type" value="Genomic_DNA"/>
</dbReference>